<sequence length="146" mass="16087">MSTLSFHLISNLISQFTMPLCLSHFIHFRSCPLLIFAATWTALLTLTVALASFSPELAFVSAISPSSSFSNKCNIQSSIRLPLDVPGQVLCFPPSLFTKSNIDLIVPPLFAALIVAASSCVLRAVGPWEDHQFQMPSYQNQIHRYS</sequence>
<gene>
    <name evidence="2" type="ORF">G2W53_023970</name>
</gene>
<keyword evidence="1" id="KW-0472">Membrane</keyword>
<dbReference type="PANTHER" id="PTHR34658:SF2">
    <property type="entry name" value="OS01G0151800 PROTEIN"/>
    <property type="match status" value="1"/>
</dbReference>
<feature type="transmembrane region" description="Helical" evidence="1">
    <location>
        <begin position="33"/>
        <end position="53"/>
    </location>
</feature>
<keyword evidence="3" id="KW-1185">Reference proteome</keyword>
<evidence type="ECO:0000313" key="2">
    <source>
        <dbReference type="EMBL" id="KAF7818515.1"/>
    </source>
</evidence>
<accession>A0A834TCF8</accession>
<reference evidence="2" key="1">
    <citation type="submission" date="2020-09" db="EMBL/GenBank/DDBJ databases">
        <title>Genome-Enabled Discovery of Anthraquinone Biosynthesis in Senna tora.</title>
        <authorList>
            <person name="Kang S.-H."/>
            <person name="Pandey R.P."/>
            <person name="Lee C.-M."/>
            <person name="Sim J.-S."/>
            <person name="Jeong J.-T."/>
            <person name="Choi B.-S."/>
            <person name="Jung M."/>
            <person name="Ginzburg D."/>
            <person name="Zhao K."/>
            <person name="Won S.Y."/>
            <person name="Oh T.-J."/>
            <person name="Yu Y."/>
            <person name="Kim N.-H."/>
            <person name="Lee O.R."/>
            <person name="Lee T.-H."/>
            <person name="Bashyal P."/>
            <person name="Kim T.-S."/>
            <person name="Lee W.-H."/>
            <person name="Kawkins C."/>
            <person name="Kim C.-K."/>
            <person name="Kim J.S."/>
            <person name="Ahn B.O."/>
            <person name="Rhee S.Y."/>
            <person name="Sohng J.K."/>
        </authorList>
    </citation>
    <scope>NUCLEOTIDE SEQUENCE</scope>
    <source>
        <tissue evidence="2">Leaf</tissue>
    </source>
</reference>
<organism evidence="2 3">
    <name type="scientific">Senna tora</name>
    <dbReference type="NCBI Taxonomy" id="362788"/>
    <lineage>
        <taxon>Eukaryota</taxon>
        <taxon>Viridiplantae</taxon>
        <taxon>Streptophyta</taxon>
        <taxon>Embryophyta</taxon>
        <taxon>Tracheophyta</taxon>
        <taxon>Spermatophyta</taxon>
        <taxon>Magnoliopsida</taxon>
        <taxon>eudicotyledons</taxon>
        <taxon>Gunneridae</taxon>
        <taxon>Pentapetalae</taxon>
        <taxon>rosids</taxon>
        <taxon>fabids</taxon>
        <taxon>Fabales</taxon>
        <taxon>Fabaceae</taxon>
        <taxon>Caesalpinioideae</taxon>
        <taxon>Cassia clade</taxon>
        <taxon>Senna</taxon>
    </lineage>
</organism>
<evidence type="ECO:0000313" key="3">
    <source>
        <dbReference type="Proteomes" id="UP000634136"/>
    </source>
</evidence>
<proteinExistence type="predicted"/>
<dbReference type="EMBL" id="JAAIUW010000008">
    <property type="protein sequence ID" value="KAF7818515.1"/>
    <property type="molecule type" value="Genomic_DNA"/>
</dbReference>
<keyword evidence="1" id="KW-0812">Transmembrane</keyword>
<comment type="caution">
    <text evidence="2">The sequence shown here is derived from an EMBL/GenBank/DDBJ whole genome shotgun (WGS) entry which is preliminary data.</text>
</comment>
<dbReference type="Proteomes" id="UP000634136">
    <property type="component" value="Unassembled WGS sequence"/>
</dbReference>
<dbReference type="AlphaFoldDB" id="A0A834TCF8"/>
<evidence type="ECO:0000256" key="1">
    <source>
        <dbReference type="SAM" id="Phobius"/>
    </source>
</evidence>
<feature type="transmembrane region" description="Helical" evidence="1">
    <location>
        <begin position="6"/>
        <end position="26"/>
    </location>
</feature>
<dbReference type="PANTHER" id="PTHR34658">
    <property type="entry name" value="OS01G0151800 PROTEIN"/>
    <property type="match status" value="1"/>
</dbReference>
<feature type="transmembrane region" description="Helical" evidence="1">
    <location>
        <begin position="104"/>
        <end position="125"/>
    </location>
</feature>
<protein>
    <submittedName>
        <fullName evidence="2">Cortactin-binding protein like</fullName>
    </submittedName>
</protein>
<name>A0A834TCF8_9FABA</name>
<keyword evidence="1" id="KW-1133">Transmembrane helix</keyword>
<dbReference type="OrthoDB" id="1921102at2759"/>